<dbReference type="PANTHER" id="PTHR37222">
    <property type="entry name" value="OS02G0718000 PROTEIN"/>
    <property type="match status" value="1"/>
</dbReference>
<dbReference type="Gramene" id="ERN11745">
    <property type="protein sequence ID" value="ERN11745"/>
    <property type="gene ID" value="AMTR_s00022p00240900"/>
</dbReference>
<reference evidence="4" key="1">
    <citation type="journal article" date="2013" name="Science">
        <title>The Amborella genome and the evolution of flowering plants.</title>
        <authorList>
            <consortium name="Amborella Genome Project"/>
        </authorList>
    </citation>
    <scope>NUCLEOTIDE SEQUENCE [LARGE SCALE GENOMIC DNA]</scope>
</reference>
<organism evidence="3 4">
    <name type="scientific">Amborella trichopoda</name>
    <dbReference type="NCBI Taxonomy" id="13333"/>
    <lineage>
        <taxon>Eukaryota</taxon>
        <taxon>Viridiplantae</taxon>
        <taxon>Streptophyta</taxon>
        <taxon>Embryophyta</taxon>
        <taxon>Tracheophyta</taxon>
        <taxon>Spermatophyta</taxon>
        <taxon>Magnoliopsida</taxon>
        <taxon>Amborellales</taxon>
        <taxon>Amborellaceae</taxon>
        <taxon>Amborella</taxon>
    </lineage>
</organism>
<feature type="compositionally biased region" description="Polar residues" evidence="1">
    <location>
        <begin position="153"/>
        <end position="183"/>
    </location>
</feature>
<evidence type="ECO:0000256" key="2">
    <source>
        <dbReference type="SAM" id="Phobius"/>
    </source>
</evidence>
<evidence type="ECO:0000313" key="4">
    <source>
        <dbReference type="Proteomes" id="UP000017836"/>
    </source>
</evidence>
<dbReference type="OrthoDB" id="1908269at2759"/>
<feature type="region of interest" description="Disordered" evidence="1">
    <location>
        <begin position="153"/>
        <end position="194"/>
    </location>
</feature>
<protein>
    <submittedName>
        <fullName evidence="3">Uncharacterized protein</fullName>
    </submittedName>
</protein>
<dbReference type="EMBL" id="KI392687">
    <property type="protein sequence ID" value="ERN11745.1"/>
    <property type="molecule type" value="Genomic_DNA"/>
</dbReference>
<feature type="transmembrane region" description="Helical" evidence="2">
    <location>
        <begin position="234"/>
        <end position="254"/>
    </location>
</feature>
<proteinExistence type="predicted"/>
<gene>
    <name evidence="3" type="ORF">AMTR_s00022p00240900</name>
</gene>
<keyword evidence="2" id="KW-0812">Transmembrane</keyword>
<name>W1PWL4_AMBTC</name>
<feature type="transmembrane region" description="Helical" evidence="2">
    <location>
        <begin position="266"/>
        <end position="286"/>
    </location>
</feature>
<evidence type="ECO:0000313" key="3">
    <source>
        <dbReference type="EMBL" id="ERN11745.1"/>
    </source>
</evidence>
<keyword evidence="2" id="KW-1133">Transmembrane helix</keyword>
<keyword evidence="2" id="KW-0472">Membrane</keyword>
<keyword evidence="4" id="KW-1185">Reference proteome</keyword>
<dbReference type="HOGENOM" id="CLU_075688_0_0_1"/>
<accession>W1PWL4</accession>
<dbReference type="PANTHER" id="PTHR37222:SF1">
    <property type="entry name" value="OS02G0718000 PROTEIN"/>
    <property type="match status" value="1"/>
</dbReference>
<dbReference type="Proteomes" id="UP000017836">
    <property type="component" value="Unassembled WGS sequence"/>
</dbReference>
<dbReference type="KEGG" id="atr:18439946"/>
<sequence>MASFLRQRVASRLHPSSFSFNPNCISTSSFSHSKGFSVSSPSVKPLNPSPEFFTNICASLSSPEKISNRCSLSSFVKSCSIPSVISPNQNGSSLGSSTDPHSLVLSLKRSSNPNFYSGSSNGASLVSATYSISLTRFLELPENRVLYTSSTRSYSHSANSSPNPNQVGNLSSPCSNPNDSQSDSTEKPQFEKSYSAETLKHQEIEGPTVQRDLSALANETREVLGRMRKSMYDLSRAMALLGLMQLTCGAWIAWITKASPVTEVSIQSIAAFAFPFSFAFLLRRTLKPVVFFNKMEEQGRLQILTLALQVAKSLDLLFRRTHATAILCVAGVSIALLVTAWSH</sequence>
<feature type="transmembrane region" description="Helical" evidence="2">
    <location>
        <begin position="322"/>
        <end position="341"/>
    </location>
</feature>
<evidence type="ECO:0000256" key="1">
    <source>
        <dbReference type="SAM" id="MobiDB-lite"/>
    </source>
</evidence>
<dbReference type="AlphaFoldDB" id="W1PWL4"/>
<dbReference type="eggNOG" id="ENOG502RIUS">
    <property type="taxonomic scope" value="Eukaryota"/>
</dbReference>